<feature type="domain" description="DUF4476" evidence="2">
    <location>
        <begin position="65"/>
        <end position="120"/>
    </location>
</feature>
<dbReference type="PANTHER" id="PTHR14880">
    <property type="entry name" value="PROLINE AND SERINE-RICH PROTEIN 1"/>
    <property type="match status" value="1"/>
</dbReference>
<name>A0ABM0LVU8_SACKO</name>
<dbReference type="RefSeq" id="XP_006811889.1">
    <property type="nucleotide sequence ID" value="XM_006811826.1"/>
</dbReference>
<dbReference type="GeneID" id="102808363"/>
<sequence>MNEDSFASLCNRVKKTKLDYCKQSIISSTKDEVTYLQVCSLLKLIDDSTVRLKTLTLLLRRMYACNCIEAQAIIKSVKYNTDRIDALKLLVCYLSDPGNYDNLLPAFPFKEEKTQAGRILTQVAARGNAPMHGSIVTGSTIPFRSQSAASLRSTSSLSYTSQNAVERKVDRFFHALADMYDRRIEGKGVKVEPFMDDDEEMILSEDSSDIPLQSFASLSMRQSSLKNVTHCKTSSGNDRDINNQNTESSTEQPSQHPVPECQGVPNLGFDCDENKDLVVEDLQGESFNSTVLQIQQVDDTNA</sequence>
<proteinExistence type="predicted"/>
<evidence type="ECO:0000313" key="3">
    <source>
        <dbReference type="Proteomes" id="UP000694865"/>
    </source>
</evidence>
<gene>
    <name evidence="4" type="primary">LOC102808363</name>
</gene>
<keyword evidence="3" id="KW-1185">Reference proteome</keyword>
<evidence type="ECO:0000313" key="4">
    <source>
        <dbReference type="RefSeq" id="XP_006811889.1"/>
    </source>
</evidence>
<evidence type="ECO:0000256" key="1">
    <source>
        <dbReference type="SAM" id="MobiDB-lite"/>
    </source>
</evidence>
<protein>
    <submittedName>
        <fullName evidence="4">Uncharacterized protein LOC102808363</fullName>
    </submittedName>
</protein>
<dbReference type="Proteomes" id="UP000694865">
    <property type="component" value="Unplaced"/>
</dbReference>
<feature type="region of interest" description="Disordered" evidence="1">
    <location>
        <begin position="227"/>
        <end position="266"/>
    </location>
</feature>
<dbReference type="Pfam" id="PF14771">
    <property type="entry name" value="DUF4476"/>
    <property type="match status" value="1"/>
</dbReference>
<organism evidence="3 4">
    <name type="scientific">Saccoglossus kowalevskii</name>
    <name type="common">Acorn worm</name>
    <dbReference type="NCBI Taxonomy" id="10224"/>
    <lineage>
        <taxon>Eukaryota</taxon>
        <taxon>Metazoa</taxon>
        <taxon>Hemichordata</taxon>
        <taxon>Enteropneusta</taxon>
        <taxon>Harrimaniidae</taxon>
        <taxon>Saccoglossus</taxon>
    </lineage>
</organism>
<dbReference type="InterPro" id="IPR028011">
    <property type="entry name" value="DUF4476"/>
</dbReference>
<feature type="compositionally biased region" description="Polar residues" evidence="1">
    <location>
        <begin position="227"/>
        <end position="255"/>
    </location>
</feature>
<dbReference type="PANTHER" id="PTHR14880:SF2">
    <property type="entry name" value="PROLINE AND SERINE-RICH PROTEIN 1"/>
    <property type="match status" value="1"/>
</dbReference>
<evidence type="ECO:0000259" key="2">
    <source>
        <dbReference type="Pfam" id="PF14771"/>
    </source>
</evidence>
<accession>A0ABM0LVU8</accession>
<reference evidence="4" key="1">
    <citation type="submission" date="2025-08" db="UniProtKB">
        <authorList>
            <consortium name="RefSeq"/>
        </authorList>
    </citation>
    <scope>IDENTIFICATION</scope>
    <source>
        <tissue evidence="4">Testes</tissue>
    </source>
</reference>
<dbReference type="InterPro" id="IPR042616">
    <property type="entry name" value="PROSER1"/>
</dbReference>